<dbReference type="PANTHER" id="PTHR32251:SF15">
    <property type="entry name" value="3-OXO-5-ALPHA-STEROID 4-DEHYDROGENASE (DUF1295)"/>
    <property type="match status" value="1"/>
</dbReference>
<evidence type="ECO:0000313" key="3">
    <source>
        <dbReference type="EMBL" id="CAH7666556.1"/>
    </source>
</evidence>
<organism evidence="3 4">
    <name type="scientific">Phakopsora pachyrhizi</name>
    <name type="common">Asian soybean rust disease fungus</name>
    <dbReference type="NCBI Taxonomy" id="170000"/>
    <lineage>
        <taxon>Eukaryota</taxon>
        <taxon>Fungi</taxon>
        <taxon>Dikarya</taxon>
        <taxon>Basidiomycota</taxon>
        <taxon>Pucciniomycotina</taxon>
        <taxon>Pucciniomycetes</taxon>
        <taxon>Pucciniales</taxon>
        <taxon>Phakopsoraceae</taxon>
        <taxon>Phakopsora</taxon>
    </lineage>
</organism>
<gene>
    <name evidence="3" type="ORF">PPACK8108_LOCUS914</name>
</gene>
<sequence length="388" mass="44224">MADSTIYVLDRNYLAITFLISLLIQSLAFLISYTLQFDKITDFSGGSNFFILALLTLLFGQNFEARNVIVSLAVLLWSIRLAGFLLLRVLKRGKDDRFDEMRSNFFRFGAFWVFQLFWVWVVSLPVTVLNSPNISSASEELSQVDFKLGSDWVGLIFWVLGFLIESLADLQKYRFKSDPNSKKDRLPVCRIGVWKISRHPNYFGEILLWWGIWLMAIGSARNPGIPESTRSLLYGTVISPIFITILLLFLSGLPTAEKPVQESIFIKSYKAKRSNSQDQQNGQGQPSNQSVNPQFGENAKNDDGGERVYSGVQKASDLGEGKAEGQVWKDYKDYLDQTSILLPIPQSIYRKIPTSIKSTVLLDWPIYRFDENSERAQHLINQINDEIN</sequence>
<accession>A0AAV0AHB8</accession>
<evidence type="ECO:0000256" key="2">
    <source>
        <dbReference type="SAM" id="Phobius"/>
    </source>
</evidence>
<dbReference type="PROSITE" id="PS50244">
    <property type="entry name" value="S5A_REDUCTASE"/>
    <property type="match status" value="1"/>
</dbReference>
<evidence type="ECO:0008006" key="5">
    <source>
        <dbReference type="Google" id="ProtNLM"/>
    </source>
</evidence>
<feature type="transmembrane region" description="Helical" evidence="2">
    <location>
        <begin position="232"/>
        <end position="253"/>
    </location>
</feature>
<dbReference type="Proteomes" id="UP001153365">
    <property type="component" value="Unassembled WGS sequence"/>
</dbReference>
<feature type="transmembrane region" description="Helical" evidence="2">
    <location>
        <begin position="69"/>
        <end position="87"/>
    </location>
</feature>
<keyword evidence="2" id="KW-1133">Transmembrane helix</keyword>
<dbReference type="EMBL" id="CALTRL010000121">
    <property type="protein sequence ID" value="CAH7666556.1"/>
    <property type="molecule type" value="Genomic_DNA"/>
</dbReference>
<feature type="transmembrane region" description="Helical" evidence="2">
    <location>
        <begin position="108"/>
        <end position="129"/>
    </location>
</feature>
<proteinExistence type="predicted"/>
<feature type="transmembrane region" description="Helical" evidence="2">
    <location>
        <begin position="12"/>
        <end position="33"/>
    </location>
</feature>
<feature type="transmembrane region" description="Helical" evidence="2">
    <location>
        <begin position="149"/>
        <end position="168"/>
    </location>
</feature>
<comment type="caution">
    <text evidence="3">The sequence shown here is derived from an EMBL/GenBank/DDBJ whole genome shotgun (WGS) entry which is preliminary data.</text>
</comment>
<dbReference type="GO" id="GO:0016020">
    <property type="term" value="C:membrane"/>
    <property type="evidence" value="ECO:0007669"/>
    <property type="project" value="TreeGrafter"/>
</dbReference>
<protein>
    <recommendedName>
        <fullName evidence="5">Steroid 5-alpha reductase C-terminal domain-containing protein</fullName>
    </recommendedName>
</protein>
<dbReference type="PANTHER" id="PTHR32251">
    <property type="entry name" value="3-OXO-5-ALPHA-STEROID 4-DEHYDROGENASE"/>
    <property type="match status" value="1"/>
</dbReference>
<keyword evidence="2" id="KW-0472">Membrane</keyword>
<dbReference type="InterPro" id="IPR010721">
    <property type="entry name" value="UstE-like"/>
</dbReference>
<dbReference type="Gene3D" id="1.20.120.1630">
    <property type="match status" value="1"/>
</dbReference>
<keyword evidence="4" id="KW-1185">Reference proteome</keyword>
<dbReference type="AlphaFoldDB" id="A0AAV0AHB8"/>
<feature type="compositionally biased region" description="Low complexity" evidence="1">
    <location>
        <begin position="275"/>
        <end position="292"/>
    </location>
</feature>
<feature type="transmembrane region" description="Helical" evidence="2">
    <location>
        <begin position="202"/>
        <end position="220"/>
    </location>
</feature>
<evidence type="ECO:0000256" key="1">
    <source>
        <dbReference type="SAM" id="MobiDB-lite"/>
    </source>
</evidence>
<reference evidence="3" key="1">
    <citation type="submission" date="2022-06" db="EMBL/GenBank/DDBJ databases">
        <authorList>
            <consortium name="SYNGENTA / RWTH Aachen University"/>
        </authorList>
    </citation>
    <scope>NUCLEOTIDE SEQUENCE</scope>
</reference>
<feature type="region of interest" description="Disordered" evidence="1">
    <location>
        <begin position="275"/>
        <end position="308"/>
    </location>
</feature>
<name>A0AAV0AHB8_PHAPC</name>
<evidence type="ECO:0000313" key="4">
    <source>
        <dbReference type="Proteomes" id="UP001153365"/>
    </source>
</evidence>
<dbReference type="Pfam" id="PF06966">
    <property type="entry name" value="DUF1295"/>
    <property type="match status" value="1"/>
</dbReference>
<keyword evidence="2" id="KW-0812">Transmembrane</keyword>